<dbReference type="EMBL" id="AWUE01019340">
    <property type="protein sequence ID" value="OMO74268.1"/>
    <property type="molecule type" value="Genomic_DNA"/>
</dbReference>
<protein>
    <submittedName>
        <fullName evidence="2">Terpenoid cyclases/protein prenyltransferase alpha-alpha toroid</fullName>
    </submittedName>
</protein>
<evidence type="ECO:0000259" key="1">
    <source>
        <dbReference type="Pfam" id="PF13249"/>
    </source>
</evidence>
<gene>
    <name evidence="2" type="ORF">COLO4_26638</name>
</gene>
<dbReference type="STRING" id="93759.A0A1R3HVF6"/>
<reference evidence="3" key="1">
    <citation type="submission" date="2013-09" db="EMBL/GenBank/DDBJ databases">
        <title>Corchorus olitorius genome sequencing.</title>
        <authorList>
            <person name="Alam M."/>
            <person name="Haque M.S."/>
            <person name="Islam M.S."/>
            <person name="Emdad E.M."/>
            <person name="Islam M.M."/>
            <person name="Ahmed B."/>
            <person name="Halim A."/>
            <person name="Hossen Q.M.M."/>
            <person name="Hossain M.Z."/>
            <person name="Ahmed R."/>
            <person name="Khan M.M."/>
            <person name="Islam R."/>
            <person name="Rashid M.M."/>
            <person name="Khan S.A."/>
            <person name="Rahman M.S."/>
            <person name="Alam M."/>
            <person name="Yahiya A.S."/>
            <person name="Khan M.S."/>
            <person name="Azam M.S."/>
            <person name="Haque T."/>
            <person name="Lashkar M.Z.H."/>
            <person name="Akhand A.I."/>
            <person name="Morshed G."/>
            <person name="Roy S."/>
            <person name="Uddin K.S."/>
            <person name="Rabeya T."/>
            <person name="Hossain A.S."/>
            <person name="Chowdhury A."/>
            <person name="Snigdha A.R."/>
            <person name="Mortoza M.S."/>
            <person name="Matin S.A."/>
            <person name="Hoque S.M.E."/>
            <person name="Islam M.K."/>
            <person name="Roy D.K."/>
            <person name="Haider R."/>
            <person name="Moosa M.M."/>
            <person name="Elias S.M."/>
            <person name="Hasan A.M."/>
            <person name="Jahan S."/>
            <person name="Shafiuddin M."/>
            <person name="Mahmood N."/>
            <person name="Shommy N.S."/>
        </authorList>
    </citation>
    <scope>NUCLEOTIDE SEQUENCE [LARGE SCALE GENOMIC DNA]</scope>
    <source>
        <strain evidence="3">cv. O-4</strain>
    </source>
</reference>
<dbReference type="Proteomes" id="UP000187203">
    <property type="component" value="Unassembled WGS sequence"/>
</dbReference>
<dbReference type="Pfam" id="PF13249">
    <property type="entry name" value="SQHop_cyclase_N"/>
    <property type="match status" value="1"/>
</dbReference>
<evidence type="ECO:0000313" key="2">
    <source>
        <dbReference type="EMBL" id="OMO74268.1"/>
    </source>
</evidence>
<dbReference type="GO" id="GO:0016104">
    <property type="term" value="P:triterpenoid biosynthetic process"/>
    <property type="evidence" value="ECO:0007669"/>
    <property type="project" value="InterPro"/>
</dbReference>
<name>A0A1R3HVF6_9ROSI</name>
<proteinExistence type="predicted"/>
<dbReference type="Gene3D" id="1.50.10.20">
    <property type="match status" value="1"/>
</dbReference>
<feature type="domain" description="Squalene cyclase N-terminal" evidence="1">
    <location>
        <begin position="43"/>
        <end position="163"/>
    </location>
</feature>
<evidence type="ECO:0000313" key="3">
    <source>
        <dbReference type="Proteomes" id="UP000187203"/>
    </source>
</evidence>
<dbReference type="GO" id="GO:0042300">
    <property type="term" value="F:beta-amyrin synthase activity"/>
    <property type="evidence" value="ECO:0007669"/>
    <property type="project" value="TreeGrafter"/>
</dbReference>
<organism evidence="2 3">
    <name type="scientific">Corchorus olitorius</name>
    <dbReference type="NCBI Taxonomy" id="93759"/>
    <lineage>
        <taxon>Eukaryota</taxon>
        <taxon>Viridiplantae</taxon>
        <taxon>Streptophyta</taxon>
        <taxon>Embryophyta</taxon>
        <taxon>Tracheophyta</taxon>
        <taxon>Spermatophyta</taxon>
        <taxon>Magnoliopsida</taxon>
        <taxon>eudicotyledons</taxon>
        <taxon>Gunneridae</taxon>
        <taxon>Pentapetalae</taxon>
        <taxon>rosids</taxon>
        <taxon>malvids</taxon>
        <taxon>Malvales</taxon>
        <taxon>Malvaceae</taxon>
        <taxon>Grewioideae</taxon>
        <taxon>Apeibeae</taxon>
        <taxon>Corchorus</taxon>
    </lineage>
</organism>
<dbReference type="OrthoDB" id="21502at2759"/>
<sequence>MFSKLFLYSILFLKEKNFKQTIPQPKVEDGEEVIFEATTAAVRRSAQLFAALQSKDGHWPATNPGPMYLLYITGTLNTVFPAEYRKEILRYIYYHQNEDGGWGLYVGGHSMMFCTSLNYICMRLLGVEPDGGLDNAAERARKWILDHGGVTTSASWGKTWMALCFHTYISSHL</sequence>
<dbReference type="PANTHER" id="PTHR11764">
    <property type="entry name" value="TERPENE CYCLASE/MUTASE FAMILY MEMBER"/>
    <property type="match status" value="1"/>
</dbReference>
<dbReference type="AlphaFoldDB" id="A0A1R3HVF6"/>
<keyword evidence="3" id="KW-1185">Reference proteome</keyword>
<accession>A0A1R3HVF6</accession>
<comment type="caution">
    <text evidence="2">The sequence shown here is derived from an EMBL/GenBank/DDBJ whole genome shotgun (WGS) entry which is preliminary data.</text>
</comment>
<dbReference type="InterPro" id="IPR032697">
    <property type="entry name" value="SQ_cyclase_N"/>
</dbReference>
<dbReference type="PANTHER" id="PTHR11764:SF48">
    <property type="entry name" value="TERPENE CYCLASE_MUTASE FAMILY MEMBER"/>
    <property type="match status" value="1"/>
</dbReference>
<dbReference type="InterPro" id="IPR018333">
    <property type="entry name" value="Squalene_cyclase"/>
</dbReference>
<dbReference type="GO" id="GO:0005811">
    <property type="term" value="C:lipid droplet"/>
    <property type="evidence" value="ECO:0007669"/>
    <property type="project" value="InterPro"/>
</dbReference>
<dbReference type="SUPFAM" id="SSF81853">
    <property type="entry name" value="Family 10 polysaccharide lyase"/>
    <property type="match status" value="1"/>
</dbReference>